<keyword evidence="4 6" id="KW-1133">Transmembrane helix</keyword>
<evidence type="ECO:0000259" key="7">
    <source>
        <dbReference type="Pfam" id="PF00892"/>
    </source>
</evidence>
<dbReference type="EMBL" id="JAQIBD010000002">
    <property type="protein sequence ID" value="MDM5271952.1"/>
    <property type="molecule type" value="Genomic_DNA"/>
</dbReference>
<dbReference type="Proteomes" id="UP001169069">
    <property type="component" value="Unassembled WGS sequence"/>
</dbReference>
<feature type="transmembrane region" description="Helical" evidence="6">
    <location>
        <begin position="92"/>
        <end position="112"/>
    </location>
</feature>
<dbReference type="PANTHER" id="PTHR32322">
    <property type="entry name" value="INNER MEMBRANE TRANSPORTER"/>
    <property type="match status" value="1"/>
</dbReference>
<sequence length="296" mass="31602">MSSRLPVIVLLGASILWGLSWLPLKTINGMGIDGIALTLGAYGILALTLTPLLLKQASIWREHKKAMGLIFVLGGGANLAFTYALINGEVIRVMVLFYLLPVWGVLGGKFFLKEEIDRWRWLGVGLAISGAFLILGGFDALGGAPSWIDLIALFSGLFFAMNNLVFRAAQAVPVASKITAMFYGCFTLAAILIAGNVEPIPGHVSTDTWFALALYALIWLLAANIGSQWGVTHMEAGRSSIIIIMELITAVISATIIAGETMSPVEILGGLLILTAAFIEALRTKDDDVPAVETTI</sequence>
<accession>A0ABT7QYP6</accession>
<feature type="transmembrane region" description="Helical" evidence="6">
    <location>
        <begin position="144"/>
        <end position="166"/>
    </location>
</feature>
<dbReference type="RefSeq" id="WP_289413682.1">
    <property type="nucleotide sequence ID" value="NZ_JAQIBD010000002.1"/>
</dbReference>
<name>A0ABT7QYP6_9BACT</name>
<evidence type="ECO:0000313" key="8">
    <source>
        <dbReference type="EMBL" id="MDM5271952.1"/>
    </source>
</evidence>
<comment type="caution">
    <text evidence="8">The sequence shown here is derived from an EMBL/GenBank/DDBJ whole genome shotgun (WGS) entry which is preliminary data.</text>
</comment>
<feature type="transmembrane region" description="Helical" evidence="6">
    <location>
        <begin position="239"/>
        <end position="259"/>
    </location>
</feature>
<dbReference type="InterPro" id="IPR050638">
    <property type="entry name" value="AA-Vitamin_Transporters"/>
</dbReference>
<feature type="transmembrane region" description="Helical" evidence="6">
    <location>
        <begin position="178"/>
        <end position="197"/>
    </location>
</feature>
<protein>
    <submittedName>
        <fullName evidence="8">DMT family transporter</fullName>
    </submittedName>
</protein>
<feature type="domain" description="EamA" evidence="7">
    <location>
        <begin position="147"/>
        <end position="279"/>
    </location>
</feature>
<gene>
    <name evidence="8" type="ORF">PGH07_07155</name>
</gene>
<keyword evidence="5 6" id="KW-0472">Membrane</keyword>
<comment type="subcellular location">
    <subcellularLocation>
        <location evidence="1">Membrane</location>
        <topology evidence="1">Multi-pass membrane protein</topology>
    </subcellularLocation>
</comment>
<feature type="transmembrane region" description="Helical" evidence="6">
    <location>
        <begin position="209"/>
        <end position="227"/>
    </location>
</feature>
<keyword evidence="9" id="KW-1185">Reference proteome</keyword>
<dbReference type="SUPFAM" id="SSF103481">
    <property type="entry name" value="Multidrug resistance efflux transporter EmrE"/>
    <property type="match status" value="2"/>
</dbReference>
<evidence type="ECO:0000256" key="5">
    <source>
        <dbReference type="ARBA" id="ARBA00023136"/>
    </source>
</evidence>
<feature type="transmembrane region" description="Helical" evidence="6">
    <location>
        <begin position="119"/>
        <end position="138"/>
    </location>
</feature>
<dbReference type="Pfam" id="PF00892">
    <property type="entry name" value="EamA"/>
    <property type="match status" value="2"/>
</dbReference>
<evidence type="ECO:0000313" key="9">
    <source>
        <dbReference type="Proteomes" id="UP001169069"/>
    </source>
</evidence>
<feature type="transmembrane region" description="Helical" evidence="6">
    <location>
        <begin position="265"/>
        <end position="282"/>
    </location>
</feature>
<evidence type="ECO:0000256" key="4">
    <source>
        <dbReference type="ARBA" id="ARBA00022989"/>
    </source>
</evidence>
<comment type="similarity">
    <text evidence="2">Belongs to the EamA transporter family.</text>
</comment>
<feature type="domain" description="EamA" evidence="7">
    <location>
        <begin position="7"/>
        <end position="135"/>
    </location>
</feature>
<evidence type="ECO:0000256" key="3">
    <source>
        <dbReference type="ARBA" id="ARBA00022692"/>
    </source>
</evidence>
<evidence type="ECO:0000256" key="2">
    <source>
        <dbReference type="ARBA" id="ARBA00007362"/>
    </source>
</evidence>
<dbReference type="PANTHER" id="PTHR32322:SF2">
    <property type="entry name" value="EAMA DOMAIN-CONTAINING PROTEIN"/>
    <property type="match status" value="1"/>
</dbReference>
<evidence type="ECO:0000256" key="6">
    <source>
        <dbReference type="SAM" id="Phobius"/>
    </source>
</evidence>
<feature type="transmembrane region" description="Helical" evidence="6">
    <location>
        <begin position="7"/>
        <end position="24"/>
    </location>
</feature>
<dbReference type="InterPro" id="IPR000620">
    <property type="entry name" value="EamA_dom"/>
</dbReference>
<dbReference type="InterPro" id="IPR037185">
    <property type="entry name" value="EmrE-like"/>
</dbReference>
<reference evidence="8" key="1">
    <citation type="submission" date="2023-01" db="EMBL/GenBank/DDBJ databases">
        <title>Sulfurovum sp. zt1-1 genome assembly.</title>
        <authorList>
            <person name="Wang J."/>
        </authorList>
    </citation>
    <scope>NUCLEOTIDE SEQUENCE</scope>
    <source>
        <strain evidence="8">Zt1-1</strain>
    </source>
</reference>
<feature type="transmembrane region" description="Helical" evidence="6">
    <location>
        <begin position="30"/>
        <end position="54"/>
    </location>
</feature>
<evidence type="ECO:0000256" key="1">
    <source>
        <dbReference type="ARBA" id="ARBA00004141"/>
    </source>
</evidence>
<proteinExistence type="inferred from homology"/>
<keyword evidence="3 6" id="KW-0812">Transmembrane</keyword>
<feature type="transmembrane region" description="Helical" evidence="6">
    <location>
        <begin position="66"/>
        <end position="86"/>
    </location>
</feature>
<organism evidence="8 9">
    <name type="scientific">Sulfurovum zhangzhouensis</name>
    <dbReference type="NCBI Taxonomy" id="3019067"/>
    <lineage>
        <taxon>Bacteria</taxon>
        <taxon>Pseudomonadati</taxon>
        <taxon>Campylobacterota</taxon>
        <taxon>Epsilonproteobacteria</taxon>
        <taxon>Campylobacterales</taxon>
        <taxon>Sulfurovaceae</taxon>
        <taxon>Sulfurovum</taxon>
    </lineage>
</organism>
<dbReference type="Gene3D" id="1.10.3730.20">
    <property type="match status" value="1"/>
</dbReference>